<keyword evidence="4" id="KW-1185">Reference proteome</keyword>
<keyword evidence="1" id="KW-1133">Transmembrane helix</keyword>
<dbReference type="InterPro" id="IPR000873">
    <property type="entry name" value="AMP-dep_synth/lig_dom"/>
</dbReference>
<dbReference type="GO" id="GO:0005783">
    <property type="term" value="C:endoplasmic reticulum"/>
    <property type="evidence" value="ECO:0007669"/>
    <property type="project" value="TreeGrafter"/>
</dbReference>
<dbReference type="GO" id="GO:0016020">
    <property type="term" value="C:membrane"/>
    <property type="evidence" value="ECO:0007669"/>
    <property type="project" value="TreeGrafter"/>
</dbReference>
<evidence type="ECO:0000256" key="1">
    <source>
        <dbReference type="SAM" id="Phobius"/>
    </source>
</evidence>
<evidence type="ECO:0000313" key="3">
    <source>
        <dbReference type="EMBL" id="RAR05768.1"/>
    </source>
</evidence>
<proteinExistence type="predicted"/>
<feature type="transmembrane region" description="Helical" evidence="1">
    <location>
        <begin position="72"/>
        <end position="92"/>
    </location>
</feature>
<gene>
    <name evidence="3" type="ORF">DDE83_007228</name>
</gene>
<dbReference type="PANTHER" id="PTHR43272:SF11">
    <property type="entry name" value="AMP-DEPENDENT SYNTHETASE_LIGASE DOMAIN-CONTAINING PROTEIN"/>
    <property type="match status" value="1"/>
</dbReference>
<dbReference type="Proteomes" id="UP000249619">
    <property type="component" value="Unassembled WGS sequence"/>
</dbReference>
<organism evidence="3 4">
    <name type="scientific">Stemphylium lycopersici</name>
    <name type="common">Tomato gray leaf spot disease fungus</name>
    <name type="synonym">Thyrospora lycopersici</name>
    <dbReference type="NCBI Taxonomy" id="183478"/>
    <lineage>
        <taxon>Eukaryota</taxon>
        <taxon>Fungi</taxon>
        <taxon>Dikarya</taxon>
        <taxon>Ascomycota</taxon>
        <taxon>Pezizomycotina</taxon>
        <taxon>Dothideomycetes</taxon>
        <taxon>Pleosporomycetidae</taxon>
        <taxon>Pleosporales</taxon>
        <taxon>Pleosporineae</taxon>
        <taxon>Pleosporaceae</taxon>
        <taxon>Stemphylium</taxon>
    </lineage>
</organism>
<accession>A0A364MWQ0</accession>
<dbReference type="GO" id="GO:0004467">
    <property type="term" value="F:long-chain fatty acid-CoA ligase activity"/>
    <property type="evidence" value="ECO:0007669"/>
    <property type="project" value="TreeGrafter"/>
</dbReference>
<dbReference type="STRING" id="183478.A0A364MWQ0"/>
<keyword evidence="1" id="KW-0812">Transmembrane</keyword>
<evidence type="ECO:0000259" key="2">
    <source>
        <dbReference type="Pfam" id="PF00501"/>
    </source>
</evidence>
<dbReference type="AlphaFoldDB" id="A0A364MWQ0"/>
<comment type="caution">
    <text evidence="3">The sequence shown here is derived from an EMBL/GenBank/DDBJ whole genome shotgun (WGS) entry which is preliminary data.</text>
</comment>
<dbReference type="InterPro" id="IPR042099">
    <property type="entry name" value="ANL_N_sf"/>
</dbReference>
<dbReference type="SUPFAM" id="SSF56801">
    <property type="entry name" value="Acetyl-CoA synthetase-like"/>
    <property type="match status" value="1"/>
</dbReference>
<evidence type="ECO:0000313" key="4">
    <source>
        <dbReference type="Proteomes" id="UP000249619"/>
    </source>
</evidence>
<dbReference type="Pfam" id="PF00501">
    <property type="entry name" value="AMP-binding"/>
    <property type="match status" value="1"/>
</dbReference>
<dbReference type="PANTHER" id="PTHR43272">
    <property type="entry name" value="LONG-CHAIN-FATTY-ACID--COA LIGASE"/>
    <property type="match status" value="1"/>
</dbReference>
<dbReference type="Gene3D" id="3.40.50.12780">
    <property type="entry name" value="N-terminal domain of ligase-like"/>
    <property type="match status" value="1"/>
</dbReference>
<reference evidence="4" key="1">
    <citation type="submission" date="2018-05" db="EMBL/GenBank/DDBJ databases">
        <title>Draft genome sequence of Stemphylium lycopersici strain CIDEFI 213.</title>
        <authorList>
            <person name="Medina R."/>
            <person name="Franco M.E.E."/>
            <person name="Lucentini C.G."/>
            <person name="Saparrat M.C.N."/>
            <person name="Balatti P.A."/>
        </authorList>
    </citation>
    <scope>NUCLEOTIDE SEQUENCE [LARGE SCALE GENOMIC DNA]</scope>
    <source>
        <strain evidence="4">CIDEFI 213</strain>
    </source>
</reference>
<dbReference type="EMBL" id="QGDH01000126">
    <property type="protein sequence ID" value="RAR05768.1"/>
    <property type="molecule type" value="Genomic_DNA"/>
</dbReference>
<keyword evidence="1" id="KW-0472">Membrane</keyword>
<feature type="domain" description="AMP-dependent synthetase/ligase" evidence="2">
    <location>
        <begin position="356"/>
        <end position="600"/>
    </location>
</feature>
<dbReference type="OrthoDB" id="4138492at2759"/>
<sequence>MFCQGPSEDGRSSSDRGPSLANALAPRVIPQLSAQTLPLAPYLHSHSLHATSNMAGLLEQIDAALSDLLTGWNVYTTLITFAILGFLAFIIYDSADADTHPLLLARQAQASYVRQPGESAVFRSPETPHGYPLRTGLAVRPPGAPMYSAGKDGDLRDIWRRVTGEIPLDKGAKSSGTANIMTVFGKEGVTEHKVEDVTKEIAVIGKHLQDRSAKRVAVYLPNSLEFLGALFAGAFYGFTPILIPYNQPQETLVQLLLQTGADALIAEAGSLSLAEVSQGASALRSVIWTVEKTSRHMDWSEVPEGIGGNIDVAVWHELVQEQKNGAAALPSTSEKPPGVVFLWQEAAGKPAEIVDFTQQNLAAAVGALITSLPAIQRLNPSDTFLPADAFTHSYCLCLTLAALFSHATVVIQSVAGPGVDLTLATRSIAPTVTVVSAETAAKLHNTTKTSVTGGPQKLAHYLETRMLTAGRLPTDNLLTKLNAPARAAVGTTPGKLRLMLVSERQGLNTPPLSSEDLSDLRIYTKARVVYALTTAKVAGAVAQTNIYDYRRGETPSNKHSHFGVPLSCVEIKVKDTPQHKTTDEQTVGELVVNGSSVAGGQVSLGVHATIREDHTLAYL</sequence>
<feature type="transmembrane region" description="Helical" evidence="1">
    <location>
        <begin position="216"/>
        <end position="238"/>
    </location>
</feature>
<name>A0A364MWQ0_STELY</name>
<protein>
    <submittedName>
        <fullName evidence="3">Acetyl-synthetase-like protein</fullName>
    </submittedName>
</protein>